<dbReference type="PANTHER" id="PTHR10363">
    <property type="entry name" value="BLEOMYCIN HYDROLASE"/>
    <property type="match status" value="1"/>
</dbReference>
<keyword evidence="3 4" id="KW-0788">Thiol protease</keyword>
<dbReference type="InterPro" id="IPR000169">
    <property type="entry name" value="Pept_cys_AS"/>
</dbReference>
<dbReference type="Proteomes" id="UP000824115">
    <property type="component" value="Unassembled WGS sequence"/>
</dbReference>
<keyword evidence="4" id="KW-0031">Aminopeptidase</keyword>
<organism evidence="6 7">
    <name type="scientific">Candidatus Coprenecus stercoravium</name>
    <dbReference type="NCBI Taxonomy" id="2840735"/>
    <lineage>
        <taxon>Bacteria</taxon>
        <taxon>Pseudomonadati</taxon>
        <taxon>Bacteroidota</taxon>
        <taxon>Bacteroidia</taxon>
        <taxon>Bacteroidales</taxon>
        <taxon>Rikenellaceae</taxon>
        <taxon>Rikenellaceae incertae sedis</taxon>
        <taxon>Candidatus Coprenecus</taxon>
    </lineage>
</organism>
<dbReference type="GO" id="GO:0070005">
    <property type="term" value="F:cysteine-type aminopeptidase activity"/>
    <property type="evidence" value="ECO:0007669"/>
    <property type="project" value="InterPro"/>
</dbReference>
<protein>
    <recommendedName>
        <fullName evidence="4">Aminopeptidase</fullName>
    </recommendedName>
</protein>
<keyword evidence="2 4" id="KW-0378">Hydrolase</keyword>
<dbReference type="GO" id="GO:0009636">
    <property type="term" value="P:response to toxic substance"/>
    <property type="evidence" value="ECO:0007669"/>
    <property type="project" value="TreeGrafter"/>
</dbReference>
<evidence type="ECO:0000256" key="5">
    <source>
        <dbReference type="PIRSR" id="PIRSR005700-1"/>
    </source>
</evidence>
<dbReference type="GO" id="GO:0043418">
    <property type="term" value="P:homocysteine catabolic process"/>
    <property type="evidence" value="ECO:0007669"/>
    <property type="project" value="TreeGrafter"/>
</dbReference>
<dbReference type="SUPFAM" id="SSF54001">
    <property type="entry name" value="Cysteine proteinases"/>
    <property type="match status" value="1"/>
</dbReference>
<dbReference type="GO" id="GO:0005737">
    <property type="term" value="C:cytoplasm"/>
    <property type="evidence" value="ECO:0007669"/>
    <property type="project" value="TreeGrafter"/>
</dbReference>
<dbReference type="Gene3D" id="3.90.70.10">
    <property type="entry name" value="Cysteine proteinases"/>
    <property type="match status" value="1"/>
</dbReference>
<comment type="similarity">
    <text evidence="4">Belongs to the peptidase C1 family.</text>
</comment>
<feature type="active site" evidence="5">
    <location>
        <position position="99"/>
    </location>
</feature>
<evidence type="ECO:0000313" key="7">
    <source>
        <dbReference type="Proteomes" id="UP000824115"/>
    </source>
</evidence>
<evidence type="ECO:0000313" key="6">
    <source>
        <dbReference type="EMBL" id="HIZ85261.1"/>
    </source>
</evidence>
<dbReference type="EMBL" id="DXAW01000041">
    <property type="protein sequence ID" value="HIZ85261.1"/>
    <property type="molecule type" value="Genomic_DNA"/>
</dbReference>
<dbReference type="PROSITE" id="PS00139">
    <property type="entry name" value="THIOL_PROTEASE_CYS"/>
    <property type="match status" value="1"/>
</dbReference>
<dbReference type="InterPro" id="IPR038765">
    <property type="entry name" value="Papain-like_cys_pep_sf"/>
</dbReference>
<evidence type="ECO:0000256" key="3">
    <source>
        <dbReference type="ARBA" id="ARBA00022807"/>
    </source>
</evidence>
<accession>A0A9D2GPH0</accession>
<dbReference type="PIRSF" id="PIRSF005700">
    <property type="entry name" value="PepC"/>
    <property type="match status" value="1"/>
</dbReference>
<dbReference type="GO" id="GO:0006508">
    <property type="term" value="P:proteolysis"/>
    <property type="evidence" value="ECO:0007669"/>
    <property type="project" value="UniProtKB-KW"/>
</dbReference>
<reference evidence="6" key="2">
    <citation type="submission" date="2021-04" db="EMBL/GenBank/DDBJ databases">
        <authorList>
            <person name="Gilroy R."/>
        </authorList>
    </citation>
    <scope>NUCLEOTIDE SEQUENCE</scope>
    <source>
        <strain evidence="6">Gambia16-554</strain>
    </source>
</reference>
<sequence>MGQKRPFAATYSRICEEIPPLENLAPDPQIHEYTLINNNQTNTIMLFKHIITTLCIGCMITPALVAKSKKETKPEGYKFTTEIEVPITSIKNQSSSGTCWCFSALSFFESEILRNGYTDSLDLSEMFIVHNSYQEKGEKFVRLHGVLNFGQGSSFGNVLYGLKHYGIVPEWEMDGLNYGTDVHRHSELDGVLRAYLDVIVKNPNGTLSTAWKNGFKGILDAYLGECPETFTVNGKEYNPHTYMESLGINLDDYVDITSWTHRPFYEKMVIEVPDNWLWESSMNVPIDDLVAIIDNALKNGYTVAWASDVSERGFNRDGLGIVPDYDALEIELKETGSDQARWIGAAKSDLYKKAFEAPCPELKITQEMRQEAYDNYQTTDDHGMQIFGIARDQNGNKYYMVKNSWGDAGQYKGIWYVSEAFVRYKTMDILVNKNAIPGDIRAKMNF</sequence>
<evidence type="ECO:0000256" key="1">
    <source>
        <dbReference type="ARBA" id="ARBA00022670"/>
    </source>
</evidence>
<gene>
    <name evidence="6" type="ORF">IAC04_02085</name>
</gene>
<comment type="caution">
    <text evidence="6">The sequence shown here is derived from an EMBL/GenBank/DDBJ whole genome shotgun (WGS) entry which is preliminary data.</text>
</comment>
<evidence type="ECO:0000256" key="2">
    <source>
        <dbReference type="ARBA" id="ARBA00022801"/>
    </source>
</evidence>
<reference evidence="6" key="1">
    <citation type="journal article" date="2021" name="PeerJ">
        <title>Extensive microbial diversity within the chicken gut microbiome revealed by metagenomics and culture.</title>
        <authorList>
            <person name="Gilroy R."/>
            <person name="Ravi A."/>
            <person name="Getino M."/>
            <person name="Pursley I."/>
            <person name="Horton D.L."/>
            <person name="Alikhan N.F."/>
            <person name="Baker D."/>
            <person name="Gharbi K."/>
            <person name="Hall N."/>
            <person name="Watson M."/>
            <person name="Adriaenssens E.M."/>
            <person name="Foster-Nyarko E."/>
            <person name="Jarju S."/>
            <person name="Secka A."/>
            <person name="Antonio M."/>
            <person name="Oren A."/>
            <person name="Chaudhuri R.R."/>
            <person name="La Ragione R."/>
            <person name="Hildebrand F."/>
            <person name="Pallen M.J."/>
        </authorList>
    </citation>
    <scope>NUCLEOTIDE SEQUENCE</scope>
    <source>
        <strain evidence="6">Gambia16-554</strain>
    </source>
</reference>
<name>A0A9D2GPH0_9BACT</name>
<dbReference type="Pfam" id="PF03051">
    <property type="entry name" value="Peptidase_C1_2"/>
    <property type="match status" value="2"/>
</dbReference>
<keyword evidence="1 4" id="KW-0645">Protease</keyword>
<feature type="active site" evidence="5">
    <location>
        <position position="403"/>
    </location>
</feature>
<proteinExistence type="inferred from homology"/>
<dbReference type="AlphaFoldDB" id="A0A9D2GPH0"/>
<dbReference type="PANTHER" id="PTHR10363:SF2">
    <property type="entry name" value="BLEOMYCIN HYDROLASE"/>
    <property type="match status" value="1"/>
</dbReference>
<dbReference type="InterPro" id="IPR004134">
    <property type="entry name" value="Peptidase_C1B"/>
</dbReference>
<evidence type="ECO:0000256" key="4">
    <source>
        <dbReference type="PIRNR" id="PIRNR005700"/>
    </source>
</evidence>
<feature type="active site" evidence="5">
    <location>
        <position position="382"/>
    </location>
</feature>